<reference evidence="2" key="2">
    <citation type="submission" date="2019-02" db="EMBL/GenBank/DDBJ databases">
        <title>Granulicella sibirica sp. nov., a psychrotolerant acidobacterium isolated from an organic soil layer in forested tundra, West Siberia.</title>
        <authorList>
            <person name="Oshkin I.Y."/>
            <person name="Kulichevskaya I.S."/>
            <person name="Rijpstra W.I.C."/>
            <person name="Sinninghe Damste J.S."/>
            <person name="Rakitin A.L."/>
            <person name="Ravin N.V."/>
            <person name="Dedysh S.N."/>
        </authorList>
    </citation>
    <scope>NUCLEOTIDE SEQUENCE [LARGE SCALE GENOMIC DNA]</scope>
    <source>
        <strain evidence="2">AF10</strain>
    </source>
</reference>
<gene>
    <name evidence="1" type="ORF">GRAN_0457</name>
</gene>
<dbReference type="EMBL" id="RDSM01000001">
    <property type="protein sequence ID" value="RXH57147.1"/>
    <property type="molecule type" value="Genomic_DNA"/>
</dbReference>
<reference evidence="1 2" key="1">
    <citation type="submission" date="2018-11" db="EMBL/GenBank/DDBJ databases">
        <authorList>
            <person name="Mardanov A.V."/>
            <person name="Ravin N.V."/>
            <person name="Dedysh S.N."/>
        </authorList>
    </citation>
    <scope>NUCLEOTIDE SEQUENCE [LARGE SCALE GENOMIC DNA]</scope>
    <source>
        <strain evidence="1 2">AF10</strain>
    </source>
</reference>
<protein>
    <submittedName>
        <fullName evidence="1">Uncharacterized protein</fullName>
    </submittedName>
</protein>
<name>A0A4Q0T1U6_9BACT</name>
<accession>A0A4Q0T1U6</accession>
<proteinExistence type="predicted"/>
<dbReference type="AlphaFoldDB" id="A0A4Q0T1U6"/>
<sequence>MPDVKNENVLRLLVDRVDDAVEMRLVAVEELAQTPIFRSRRAAFWIVIETQD</sequence>
<evidence type="ECO:0000313" key="1">
    <source>
        <dbReference type="EMBL" id="RXH57147.1"/>
    </source>
</evidence>
<dbReference type="RefSeq" id="WP_161570800.1">
    <property type="nucleotide sequence ID" value="NZ_RDSM01000001.1"/>
</dbReference>
<comment type="caution">
    <text evidence="1">The sequence shown here is derived from an EMBL/GenBank/DDBJ whole genome shotgun (WGS) entry which is preliminary data.</text>
</comment>
<organism evidence="1 2">
    <name type="scientific">Granulicella sibirica</name>
    <dbReference type="NCBI Taxonomy" id="2479048"/>
    <lineage>
        <taxon>Bacteria</taxon>
        <taxon>Pseudomonadati</taxon>
        <taxon>Acidobacteriota</taxon>
        <taxon>Terriglobia</taxon>
        <taxon>Terriglobales</taxon>
        <taxon>Acidobacteriaceae</taxon>
        <taxon>Granulicella</taxon>
    </lineage>
</organism>
<keyword evidence="2" id="KW-1185">Reference proteome</keyword>
<dbReference type="Proteomes" id="UP000289437">
    <property type="component" value="Unassembled WGS sequence"/>
</dbReference>
<evidence type="ECO:0000313" key="2">
    <source>
        <dbReference type="Proteomes" id="UP000289437"/>
    </source>
</evidence>